<gene>
    <name evidence="2" type="ORF">CPEL01642_LOCUS16688</name>
</gene>
<sequence>MTQAAVAPMCATEENGPTVVELMSKLDTGDDVEGTDEVDASMDVETNPFQNEESTPLHLKLTTHVHCPSPEMMAIVNHGPAISELEEDEIVNLEEFERPSPAIPELDTAQAPTTVPATLRPSVVPTSNATEELHAASADAQAVQPPATAVALPPEPVKTDLLVAQAAEGGQPSRQPSPSEGQKSSNATSPNVVASSGDKGTKSDKCTMM</sequence>
<dbReference type="EMBL" id="HBEY01034989">
    <property type="protein sequence ID" value="CAD8613308.1"/>
    <property type="molecule type" value="Transcribed_RNA"/>
</dbReference>
<name>A0A7S0LJC9_9EUKA</name>
<organism evidence="2">
    <name type="scientific">Coccolithus braarudii</name>
    <dbReference type="NCBI Taxonomy" id="221442"/>
    <lineage>
        <taxon>Eukaryota</taxon>
        <taxon>Haptista</taxon>
        <taxon>Haptophyta</taxon>
        <taxon>Prymnesiophyceae</taxon>
        <taxon>Coccolithales</taxon>
        <taxon>Coccolithaceae</taxon>
        <taxon>Coccolithus</taxon>
    </lineage>
</organism>
<feature type="compositionally biased region" description="Basic and acidic residues" evidence="1">
    <location>
        <begin position="199"/>
        <end position="209"/>
    </location>
</feature>
<feature type="compositionally biased region" description="Polar residues" evidence="1">
    <location>
        <begin position="172"/>
        <end position="194"/>
    </location>
</feature>
<reference evidence="2" key="1">
    <citation type="submission" date="2021-01" db="EMBL/GenBank/DDBJ databases">
        <authorList>
            <person name="Corre E."/>
            <person name="Pelletier E."/>
            <person name="Niang G."/>
            <person name="Scheremetjew M."/>
            <person name="Finn R."/>
            <person name="Kale V."/>
            <person name="Holt S."/>
            <person name="Cochrane G."/>
            <person name="Meng A."/>
            <person name="Brown T."/>
            <person name="Cohen L."/>
        </authorList>
    </citation>
    <scope>NUCLEOTIDE SEQUENCE</scope>
    <source>
        <strain evidence="2">PLY182g</strain>
    </source>
</reference>
<accession>A0A7S0LJC9</accession>
<evidence type="ECO:0000256" key="1">
    <source>
        <dbReference type="SAM" id="MobiDB-lite"/>
    </source>
</evidence>
<dbReference type="AlphaFoldDB" id="A0A7S0LJC9"/>
<evidence type="ECO:0000313" key="2">
    <source>
        <dbReference type="EMBL" id="CAD8613308.1"/>
    </source>
</evidence>
<proteinExistence type="predicted"/>
<protein>
    <submittedName>
        <fullName evidence="2">Uncharacterized protein</fullName>
    </submittedName>
</protein>
<feature type="region of interest" description="Disordered" evidence="1">
    <location>
        <begin position="151"/>
        <end position="209"/>
    </location>
</feature>